<organism evidence="1 2">
    <name type="scientific">Catharanthus roseus</name>
    <name type="common">Madagascar periwinkle</name>
    <name type="synonym">Vinca rosea</name>
    <dbReference type="NCBI Taxonomy" id="4058"/>
    <lineage>
        <taxon>Eukaryota</taxon>
        <taxon>Viridiplantae</taxon>
        <taxon>Streptophyta</taxon>
        <taxon>Embryophyta</taxon>
        <taxon>Tracheophyta</taxon>
        <taxon>Spermatophyta</taxon>
        <taxon>Magnoliopsida</taxon>
        <taxon>eudicotyledons</taxon>
        <taxon>Gunneridae</taxon>
        <taxon>Pentapetalae</taxon>
        <taxon>asterids</taxon>
        <taxon>lamiids</taxon>
        <taxon>Gentianales</taxon>
        <taxon>Apocynaceae</taxon>
        <taxon>Rauvolfioideae</taxon>
        <taxon>Vinceae</taxon>
        <taxon>Catharanthinae</taxon>
        <taxon>Catharanthus</taxon>
    </lineage>
</organism>
<evidence type="ECO:0000313" key="1">
    <source>
        <dbReference type="EMBL" id="KAI5649943.1"/>
    </source>
</evidence>
<evidence type="ECO:0000313" key="2">
    <source>
        <dbReference type="Proteomes" id="UP001060085"/>
    </source>
</evidence>
<proteinExistence type="predicted"/>
<sequence length="184" mass="21376">MWGMIPSNIFDPFVGNFLVKKVQGYLCSLIGDLLNKSIRRNVERCSYVIPSFETFVIVLKEISPFENYFLNVEVQLESHCDEHTLLIGIEVLKAFLIETILDLQFYLLHFEESMFLLICENMKKKNSTDLRTNHFKGGADGMTRDKHENMESFQGSITSFQGPVARCRARMIEEETRKNKFGKF</sequence>
<name>A0ACB9ZSC5_CATRO</name>
<keyword evidence="2" id="KW-1185">Reference proteome</keyword>
<reference evidence="2" key="1">
    <citation type="journal article" date="2023" name="Nat. Plants">
        <title>Single-cell RNA sequencing provides a high-resolution roadmap for understanding the multicellular compartmentation of specialized metabolism.</title>
        <authorList>
            <person name="Sun S."/>
            <person name="Shen X."/>
            <person name="Li Y."/>
            <person name="Li Y."/>
            <person name="Wang S."/>
            <person name="Li R."/>
            <person name="Zhang H."/>
            <person name="Shen G."/>
            <person name="Guo B."/>
            <person name="Wei J."/>
            <person name="Xu J."/>
            <person name="St-Pierre B."/>
            <person name="Chen S."/>
            <person name="Sun C."/>
        </authorList>
    </citation>
    <scope>NUCLEOTIDE SEQUENCE [LARGE SCALE GENOMIC DNA]</scope>
</reference>
<protein>
    <submittedName>
        <fullName evidence="1">Uncharacterized protein</fullName>
    </submittedName>
</protein>
<dbReference type="EMBL" id="CM044708">
    <property type="protein sequence ID" value="KAI5649943.1"/>
    <property type="molecule type" value="Genomic_DNA"/>
</dbReference>
<comment type="caution">
    <text evidence="1">The sequence shown here is derived from an EMBL/GenBank/DDBJ whole genome shotgun (WGS) entry which is preliminary data.</text>
</comment>
<gene>
    <name evidence="1" type="ORF">M9H77_35948</name>
</gene>
<dbReference type="Proteomes" id="UP001060085">
    <property type="component" value="Linkage Group LG08"/>
</dbReference>
<accession>A0ACB9ZSC5</accession>